<dbReference type="Gene3D" id="3.40.50.1820">
    <property type="entry name" value="alpha/beta hydrolase"/>
    <property type="match status" value="1"/>
</dbReference>
<dbReference type="InterPro" id="IPR029058">
    <property type="entry name" value="AB_hydrolase_fold"/>
</dbReference>
<dbReference type="PANTHER" id="PTHR48081">
    <property type="entry name" value="AB HYDROLASE SUPERFAMILY PROTEIN C4A8.06C"/>
    <property type="match status" value="1"/>
</dbReference>
<keyword evidence="4" id="KW-1185">Reference proteome</keyword>
<sequence length="500" mass="57852">MTWTPPWTPKEIEEFGKLQKRAEHRERALAKIFGTGTRPYKWDWPDEAPEAQRMVEEARKDALKYQDMAEDQLESLYNWPSKELAKADIFTPGKGVFATFNRKNDWFGEMGFEKCRTHYTFSDNWDKKMMPVTILVPQQMPAGHTAPVMWFFHGGGYCTGASDFPAWYSQTVIKRAKAKEAIIIAPDYPLGPEGNYKDIVNCLRDFLDWYKEDVCFEPEIKKWTEWVYARRPSTKFTIDKDRIYVEGESAGGQAAVTALWLNAAKGGPNLHIDVALLRYPMIAHYKRPWDKCAGPDGTVHYMGIKFTKEQVSEREAKIKRCIEWLEEHGVIPTCSARWPASGMAFAFILSVTEKWQEYFQRQHTFLKAERVESDYMDGIERASASEDSVLHDLLPHIYIFHGWNDSNCPVEDTEEFVRILKTEYPDRYADGNDGTENENLQLDIVKKLGVKQTGSPDGSVTRELDSDKLGHGFDYWLDEKDEKFLRDAYDWVGERWGDSS</sequence>
<feature type="domain" description="Alpha/beta hydrolase fold-3" evidence="2">
    <location>
        <begin position="151"/>
        <end position="283"/>
    </location>
</feature>
<dbReference type="RefSeq" id="XP_069308828.1">
    <property type="nucleotide sequence ID" value="XM_069449006.1"/>
</dbReference>
<dbReference type="Proteomes" id="UP001578633">
    <property type="component" value="Chromosome 2"/>
</dbReference>
<accession>A0ABR3URJ0</accession>
<gene>
    <name evidence="3" type="ORF">ACET3X_002281</name>
</gene>
<proteinExistence type="predicted"/>
<keyword evidence="1" id="KW-0378">Hydrolase</keyword>
<dbReference type="Pfam" id="PF07859">
    <property type="entry name" value="Abhydrolase_3"/>
    <property type="match status" value="1"/>
</dbReference>
<dbReference type="GeneID" id="96082603"/>
<dbReference type="InterPro" id="IPR050300">
    <property type="entry name" value="GDXG_lipolytic_enzyme"/>
</dbReference>
<reference evidence="3 4" key="1">
    <citation type="submission" date="2024-09" db="EMBL/GenBank/DDBJ databases">
        <title>T2T genomes of carrot and Alternaria dauci and their utility for understanding host-pathogen interaction during carrot leaf blight disease.</title>
        <authorList>
            <person name="Liu W."/>
            <person name="Xu S."/>
            <person name="Ou C."/>
            <person name="Liu X."/>
            <person name="Zhuang F."/>
            <person name="Deng X.W."/>
        </authorList>
    </citation>
    <scope>NUCLEOTIDE SEQUENCE [LARGE SCALE GENOMIC DNA]</scope>
    <source>
        <strain evidence="3 4">A2016</strain>
    </source>
</reference>
<dbReference type="PANTHER" id="PTHR48081:SF3">
    <property type="entry name" value="ALPHA_BETA HYDROLASE FOLD-3 DOMAIN-CONTAINING PROTEIN"/>
    <property type="match status" value="1"/>
</dbReference>
<evidence type="ECO:0000256" key="1">
    <source>
        <dbReference type="ARBA" id="ARBA00022801"/>
    </source>
</evidence>
<dbReference type="InterPro" id="IPR013094">
    <property type="entry name" value="AB_hydrolase_3"/>
</dbReference>
<organism evidence="3 4">
    <name type="scientific">Alternaria dauci</name>
    <dbReference type="NCBI Taxonomy" id="48095"/>
    <lineage>
        <taxon>Eukaryota</taxon>
        <taxon>Fungi</taxon>
        <taxon>Dikarya</taxon>
        <taxon>Ascomycota</taxon>
        <taxon>Pezizomycotina</taxon>
        <taxon>Dothideomycetes</taxon>
        <taxon>Pleosporomycetidae</taxon>
        <taxon>Pleosporales</taxon>
        <taxon>Pleosporineae</taxon>
        <taxon>Pleosporaceae</taxon>
        <taxon>Alternaria</taxon>
        <taxon>Alternaria sect. Porri</taxon>
    </lineage>
</organism>
<name>A0ABR3URJ0_9PLEO</name>
<evidence type="ECO:0000313" key="4">
    <source>
        <dbReference type="Proteomes" id="UP001578633"/>
    </source>
</evidence>
<comment type="caution">
    <text evidence="3">The sequence shown here is derived from an EMBL/GenBank/DDBJ whole genome shotgun (WGS) entry which is preliminary data.</text>
</comment>
<dbReference type="SUPFAM" id="SSF53474">
    <property type="entry name" value="alpha/beta-Hydrolases"/>
    <property type="match status" value="1"/>
</dbReference>
<dbReference type="EMBL" id="JBHGVX010000002">
    <property type="protein sequence ID" value="KAL1798244.1"/>
    <property type="molecule type" value="Genomic_DNA"/>
</dbReference>
<protein>
    <recommendedName>
        <fullName evidence="2">Alpha/beta hydrolase fold-3 domain-containing protein</fullName>
    </recommendedName>
</protein>
<evidence type="ECO:0000313" key="3">
    <source>
        <dbReference type="EMBL" id="KAL1798244.1"/>
    </source>
</evidence>
<evidence type="ECO:0000259" key="2">
    <source>
        <dbReference type="Pfam" id="PF07859"/>
    </source>
</evidence>